<sequence length="150" mass="16356">MNLRPVVFLLVAALACSPAFAQATVAQAAPAAANAAANAAQRPGDIGQRWQIAFDRTSQSDGQIRFLLWQHDEDTPTELTIDVKKGDTPNRIAVTARDSFRKTLGSRDYNVNIAKGNVWITAKRGERRFALQLAESTAAGVDIDTYREGR</sequence>
<evidence type="ECO:0000313" key="3">
    <source>
        <dbReference type="Proteomes" id="UP001165293"/>
    </source>
</evidence>
<dbReference type="Proteomes" id="UP001165293">
    <property type="component" value="Unassembled WGS sequence"/>
</dbReference>
<protein>
    <submittedName>
        <fullName evidence="2">Uncharacterized protein</fullName>
    </submittedName>
</protein>
<organism evidence="2 3">
    <name type="scientific">Noviluteimonas lactosilytica</name>
    <dbReference type="NCBI Taxonomy" id="2888523"/>
    <lineage>
        <taxon>Bacteria</taxon>
        <taxon>Pseudomonadati</taxon>
        <taxon>Pseudomonadota</taxon>
        <taxon>Gammaproteobacteria</taxon>
        <taxon>Lysobacterales</taxon>
        <taxon>Lysobacteraceae</taxon>
        <taxon>Noviluteimonas</taxon>
    </lineage>
</organism>
<keyword evidence="1" id="KW-0732">Signal</keyword>
<dbReference type="RefSeq" id="WP_230525203.1">
    <property type="nucleotide sequence ID" value="NZ_JAJGAK010000001.1"/>
</dbReference>
<gene>
    <name evidence="2" type="ORF">LK996_00410</name>
</gene>
<keyword evidence="3" id="KW-1185">Reference proteome</keyword>
<dbReference type="EMBL" id="JAJGAK010000001">
    <property type="protein sequence ID" value="MCC8361549.1"/>
    <property type="molecule type" value="Genomic_DNA"/>
</dbReference>
<evidence type="ECO:0000256" key="1">
    <source>
        <dbReference type="SAM" id="SignalP"/>
    </source>
</evidence>
<proteinExistence type="predicted"/>
<comment type="caution">
    <text evidence="2">The sequence shown here is derived from an EMBL/GenBank/DDBJ whole genome shotgun (WGS) entry which is preliminary data.</text>
</comment>
<dbReference type="PROSITE" id="PS51257">
    <property type="entry name" value="PROKAR_LIPOPROTEIN"/>
    <property type="match status" value="1"/>
</dbReference>
<feature type="signal peptide" evidence="1">
    <location>
        <begin position="1"/>
        <end position="21"/>
    </location>
</feature>
<accession>A0ABS8JD84</accession>
<name>A0ABS8JD84_9GAMM</name>
<feature type="chain" id="PRO_5046977820" evidence="1">
    <location>
        <begin position="22"/>
        <end position="150"/>
    </location>
</feature>
<evidence type="ECO:0000313" key="2">
    <source>
        <dbReference type="EMBL" id="MCC8361549.1"/>
    </source>
</evidence>
<reference evidence="2" key="1">
    <citation type="submission" date="2021-10" db="EMBL/GenBank/DDBJ databases">
        <authorList>
            <person name="Lyu M."/>
            <person name="Wang X."/>
            <person name="Meng X."/>
            <person name="Xu K."/>
        </authorList>
    </citation>
    <scope>NUCLEOTIDE SEQUENCE</scope>
    <source>
        <strain evidence="2">A6</strain>
    </source>
</reference>